<dbReference type="SUPFAM" id="SSF53098">
    <property type="entry name" value="Ribonuclease H-like"/>
    <property type="match status" value="1"/>
</dbReference>
<dbReference type="EMBL" id="MVGT01003007">
    <property type="protein sequence ID" value="OVA05785.1"/>
    <property type="molecule type" value="Genomic_DNA"/>
</dbReference>
<gene>
    <name evidence="3" type="ORF">BVC80_9037g52</name>
    <name evidence="4" type="ORF">BVC80_9037g55</name>
</gene>
<dbReference type="InterPro" id="IPR012337">
    <property type="entry name" value="RNaseH-like_sf"/>
</dbReference>
<dbReference type="InterPro" id="IPR036397">
    <property type="entry name" value="RNaseH_sf"/>
</dbReference>
<dbReference type="GO" id="GO:0004523">
    <property type="term" value="F:RNA-DNA hybrid ribonuclease activity"/>
    <property type="evidence" value="ECO:0007669"/>
    <property type="project" value="InterPro"/>
</dbReference>
<dbReference type="EMBL" id="MVGT01003007">
    <property type="protein sequence ID" value="OVA05784.1"/>
    <property type="molecule type" value="Genomic_DNA"/>
</dbReference>
<dbReference type="GO" id="GO:0003676">
    <property type="term" value="F:nucleic acid binding"/>
    <property type="evidence" value="ECO:0007669"/>
    <property type="project" value="InterPro"/>
</dbReference>
<reference evidence="4 5" key="1">
    <citation type="journal article" date="2017" name="Mol. Plant">
        <title>The Genome of Medicinal Plant Macleaya cordata Provides New Insights into Benzylisoquinoline Alkaloids Metabolism.</title>
        <authorList>
            <person name="Liu X."/>
            <person name="Liu Y."/>
            <person name="Huang P."/>
            <person name="Ma Y."/>
            <person name="Qing Z."/>
            <person name="Tang Q."/>
            <person name="Cao H."/>
            <person name="Cheng P."/>
            <person name="Zheng Y."/>
            <person name="Yuan Z."/>
            <person name="Zhou Y."/>
            <person name="Liu J."/>
            <person name="Tang Z."/>
            <person name="Zhuo Y."/>
            <person name="Zhang Y."/>
            <person name="Yu L."/>
            <person name="Huang J."/>
            <person name="Yang P."/>
            <person name="Peng Q."/>
            <person name="Zhang J."/>
            <person name="Jiang W."/>
            <person name="Zhang Z."/>
            <person name="Lin K."/>
            <person name="Ro D.K."/>
            <person name="Chen X."/>
            <person name="Xiong X."/>
            <person name="Shang Y."/>
            <person name="Huang S."/>
            <person name="Zeng J."/>
        </authorList>
    </citation>
    <scope>NUCLEOTIDE SEQUENCE [LARGE SCALE GENOMIC DNA]</scope>
    <source>
        <strain evidence="4">BLH2017</strain>
        <strain evidence="5">cv. BLH2017</strain>
        <tissue evidence="4">Root</tissue>
    </source>
</reference>
<feature type="region of interest" description="Disordered" evidence="1">
    <location>
        <begin position="54"/>
        <end position="93"/>
    </location>
</feature>
<protein>
    <recommendedName>
        <fullName evidence="2">RNase H type-1 domain-containing protein</fullName>
    </recommendedName>
</protein>
<evidence type="ECO:0000313" key="3">
    <source>
        <dbReference type="EMBL" id="OVA05784.1"/>
    </source>
</evidence>
<evidence type="ECO:0000313" key="4">
    <source>
        <dbReference type="EMBL" id="OVA05785.1"/>
    </source>
</evidence>
<sequence>MSERGTLEPFVVIDFPKEIDLTKLDVSDVPSDESSDEEIMYKAEVDDYVTAEYVDEDDDDDGSSSTVEQRMEGESENLHQDKKYQQNKPPPRPDRYAPKVWYWFKPPYGEYRVDTDGSVSVFRKRDGSFKLKEGGYGAIVRDHNGKLISAAAGVSKPPVSVLYHKLEGIKKGIDLAIQYCDSCRVSVYCDSLVAVTLIDNIDREMYSPDEVDYAEVNDILDEISEAMSKVKKFNLCIRHTIKWVNVAADYLSKLFKQIEIVEPNVSGDEELKKLVSEKFGEGFEDIVSKDEKGIGYKCGV</sequence>
<evidence type="ECO:0000313" key="5">
    <source>
        <dbReference type="Proteomes" id="UP000195402"/>
    </source>
</evidence>
<dbReference type="AlphaFoldDB" id="A0A200Q5M6"/>
<accession>A0A200Q5M6</accession>
<evidence type="ECO:0000259" key="2">
    <source>
        <dbReference type="Pfam" id="PF13456"/>
    </source>
</evidence>
<dbReference type="InterPro" id="IPR053151">
    <property type="entry name" value="RNase_H-like"/>
</dbReference>
<comment type="caution">
    <text evidence="4">The sequence shown here is derived from an EMBL/GenBank/DDBJ whole genome shotgun (WGS) entry which is preliminary data.</text>
</comment>
<dbReference type="Gene3D" id="3.30.420.10">
    <property type="entry name" value="Ribonuclease H-like superfamily/Ribonuclease H"/>
    <property type="match status" value="1"/>
</dbReference>
<dbReference type="Pfam" id="PF13456">
    <property type="entry name" value="RVT_3"/>
    <property type="match status" value="1"/>
</dbReference>
<evidence type="ECO:0000256" key="1">
    <source>
        <dbReference type="SAM" id="MobiDB-lite"/>
    </source>
</evidence>
<name>A0A200Q5M6_MACCD</name>
<dbReference type="PANTHER" id="PTHR47723:SF19">
    <property type="entry name" value="POLYNUCLEOTIDYL TRANSFERASE, RIBONUCLEASE H-LIKE SUPERFAMILY PROTEIN"/>
    <property type="match status" value="1"/>
</dbReference>
<feature type="domain" description="RNase H type-1" evidence="2">
    <location>
        <begin position="126"/>
        <end position="253"/>
    </location>
</feature>
<dbReference type="OrthoDB" id="1931096at2759"/>
<organism evidence="4 5">
    <name type="scientific">Macleaya cordata</name>
    <name type="common">Five-seeded plume-poppy</name>
    <name type="synonym">Bocconia cordata</name>
    <dbReference type="NCBI Taxonomy" id="56857"/>
    <lineage>
        <taxon>Eukaryota</taxon>
        <taxon>Viridiplantae</taxon>
        <taxon>Streptophyta</taxon>
        <taxon>Embryophyta</taxon>
        <taxon>Tracheophyta</taxon>
        <taxon>Spermatophyta</taxon>
        <taxon>Magnoliopsida</taxon>
        <taxon>Ranunculales</taxon>
        <taxon>Papaveraceae</taxon>
        <taxon>Papaveroideae</taxon>
        <taxon>Macleaya</taxon>
    </lineage>
</organism>
<dbReference type="CDD" id="cd06222">
    <property type="entry name" value="RNase_H_like"/>
    <property type="match status" value="1"/>
</dbReference>
<dbReference type="InterPro" id="IPR044730">
    <property type="entry name" value="RNase_H-like_dom_plant"/>
</dbReference>
<keyword evidence="5" id="KW-1185">Reference proteome</keyword>
<dbReference type="PANTHER" id="PTHR47723">
    <property type="entry name" value="OS05G0353850 PROTEIN"/>
    <property type="match status" value="1"/>
</dbReference>
<dbReference type="InterPro" id="IPR002156">
    <property type="entry name" value="RNaseH_domain"/>
</dbReference>
<feature type="compositionally biased region" description="Basic and acidic residues" evidence="1">
    <location>
        <begin position="69"/>
        <end position="84"/>
    </location>
</feature>
<dbReference type="Proteomes" id="UP000195402">
    <property type="component" value="Unassembled WGS sequence"/>
</dbReference>
<proteinExistence type="predicted"/>